<keyword evidence="4" id="KW-0812">Transmembrane</keyword>
<evidence type="ECO:0000256" key="6">
    <source>
        <dbReference type="ARBA" id="ARBA00023136"/>
    </source>
</evidence>
<evidence type="ECO:0000256" key="2">
    <source>
        <dbReference type="ARBA" id="ARBA00012528"/>
    </source>
</evidence>
<sequence length="527" mass="57334">MWTKPVLRMNLRRLIVLVAFASALVSLANTFYASYSVQRQLLIDTTLEANHAYASKLASTAEDFLQSARQQLAYSAGSLPSRLGDEQWLTDEAQRLRLQTNSFNSVLIVDAQGKVLGVSPETLALKNRTLDSAGAIQALRERRPLVTQPYVSSAGNLVVFISHPIVGKDGRYLGYVGGSIYLKQKNILYTMLGQHYYRDGSYLYVVDQNRRLLYHPNPERLGDVAGKNDVIDTIIAQQGGGNRRMHNSLGVDMLAGYAVMPSTGWGIVAQRPTAMTLAPLNQLMANTLWHSLPIALLSLPFIWWLASLISRPLVQLAEGARRMDAPGTAEHIGAIRAWYVEAAQIKRALLKGLALLQNKIGKLKTDVETDPLTGLSNRRGMAAALDAWQAQARPFSVIAIDIDHFKQVNDRWGHAVGDEVILRLAQLMRACSRDADVLCRTGGDEFIMLLPDADLDVAMQVAERLRAKVAAAVIPGAGFVTVSLGVVSSEQEAGKVGGADAVLLAADAALYVAKENGRNCVGITEPA</sequence>
<evidence type="ECO:0000256" key="7">
    <source>
        <dbReference type="ARBA" id="ARBA00034247"/>
    </source>
</evidence>
<keyword evidence="9" id="KW-0808">Transferase</keyword>
<evidence type="ECO:0000256" key="5">
    <source>
        <dbReference type="ARBA" id="ARBA00022989"/>
    </source>
</evidence>
<dbReference type="Gene3D" id="3.30.450.20">
    <property type="entry name" value="PAS domain"/>
    <property type="match status" value="1"/>
</dbReference>
<accession>A0ABY8HZA0</accession>
<comment type="subcellular location">
    <subcellularLocation>
        <location evidence="1">Cell membrane</location>
        <topology evidence="1">Multi-pass membrane protein</topology>
    </subcellularLocation>
</comment>
<proteinExistence type="predicted"/>
<dbReference type="InterPro" id="IPR029787">
    <property type="entry name" value="Nucleotide_cyclase"/>
</dbReference>
<dbReference type="PROSITE" id="PS50887">
    <property type="entry name" value="GGDEF"/>
    <property type="match status" value="1"/>
</dbReference>
<comment type="catalytic activity">
    <reaction evidence="7">
        <text>2 GTP = 3',3'-c-di-GMP + 2 diphosphate</text>
        <dbReference type="Rhea" id="RHEA:24898"/>
        <dbReference type="ChEBI" id="CHEBI:33019"/>
        <dbReference type="ChEBI" id="CHEBI:37565"/>
        <dbReference type="ChEBI" id="CHEBI:58805"/>
        <dbReference type="EC" id="2.7.7.65"/>
    </reaction>
</comment>
<dbReference type="InterPro" id="IPR033479">
    <property type="entry name" value="dCache_1"/>
</dbReference>
<dbReference type="Pfam" id="PF00990">
    <property type="entry name" value="GGDEF"/>
    <property type="match status" value="1"/>
</dbReference>
<dbReference type="CDD" id="cd01949">
    <property type="entry name" value="GGDEF"/>
    <property type="match status" value="1"/>
</dbReference>
<dbReference type="NCBIfam" id="TIGR00254">
    <property type="entry name" value="GGDEF"/>
    <property type="match status" value="1"/>
</dbReference>
<dbReference type="InterPro" id="IPR050469">
    <property type="entry name" value="Diguanylate_Cyclase"/>
</dbReference>
<dbReference type="PANTHER" id="PTHR45138">
    <property type="entry name" value="REGULATORY COMPONENTS OF SENSORY TRANSDUCTION SYSTEM"/>
    <property type="match status" value="1"/>
</dbReference>
<protein>
    <recommendedName>
        <fullName evidence="2">diguanylate cyclase</fullName>
        <ecNumber evidence="2">2.7.7.65</ecNumber>
    </recommendedName>
</protein>
<dbReference type="EC" id="2.7.7.65" evidence="2"/>
<keyword evidence="9" id="KW-0548">Nucleotidyltransferase</keyword>
<dbReference type="SUPFAM" id="SSF55073">
    <property type="entry name" value="Nucleotide cyclase"/>
    <property type="match status" value="1"/>
</dbReference>
<dbReference type="PANTHER" id="PTHR45138:SF9">
    <property type="entry name" value="DIGUANYLATE CYCLASE DGCM-RELATED"/>
    <property type="match status" value="1"/>
</dbReference>
<dbReference type="CDD" id="cd12912">
    <property type="entry name" value="PDC2_MCP_like"/>
    <property type="match status" value="1"/>
</dbReference>
<reference evidence="9 10" key="1">
    <citation type="submission" date="2023-04" db="EMBL/GenBank/DDBJ databases">
        <title>Nanopore sequencing of Janthinobacterium from water.</title>
        <authorList>
            <person name="Ciuchcinski K."/>
            <person name="Rokowska A."/>
            <person name="Dziewit L."/>
        </authorList>
    </citation>
    <scope>NUCLEOTIDE SEQUENCE [LARGE SCALE GENOMIC DNA]</scope>
    <source>
        <strain evidence="9 10">DEMB2</strain>
    </source>
</reference>
<dbReference type="Gene3D" id="3.30.70.270">
    <property type="match status" value="1"/>
</dbReference>
<keyword evidence="5" id="KW-1133">Transmembrane helix</keyword>
<evidence type="ECO:0000256" key="4">
    <source>
        <dbReference type="ARBA" id="ARBA00022692"/>
    </source>
</evidence>
<feature type="domain" description="GGDEF" evidence="8">
    <location>
        <begin position="393"/>
        <end position="526"/>
    </location>
</feature>
<gene>
    <name evidence="9" type="ORF">P9875_19860</name>
</gene>
<dbReference type="InterPro" id="IPR043128">
    <property type="entry name" value="Rev_trsase/Diguanyl_cyclase"/>
</dbReference>
<evidence type="ECO:0000256" key="1">
    <source>
        <dbReference type="ARBA" id="ARBA00004651"/>
    </source>
</evidence>
<evidence type="ECO:0000313" key="9">
    <source>
        <dbReference type="EMBL" id="WFR77959.1"/>
    </source>
</evidence>
<dbReference type="GO" id="GO:0052621">
    <property type="term" value="F:diguanylate cyclase activity"/>
    <property type="evidence" value="ECO:0007669"/>
    <property type="project" value="UniProtKB-EC"/>
</dbReference>
<dbReference type="CDD" id="cd18773">
    <property type="entry name" value="PDC1_HK_sensor"/>
    <property type="match status" value="1"/>
</dbReference>
<keyword evidence="10" id="KW-1185">Reference proteome</keyword>
<dbReference type="RefSeq" id="WP_278316384.1">
    <property type="nucleotide sequence ID" value="NZ_CP121464.1"/>
</dbReference>
<name>A0ABY8HZA0_9BURK</name>
<dbReference type="SMART" id="SM00267">
    <property type="entry name" value="GGDEF"/>
    <property type="match status" value="1"/>
</dbReference>
<evidence type="ECO:0000256" key="3">
    <source>
        <dbReference type="ARBA" id="ARBA00022475"/>
    </source>
</evidence>
<dbReference type="InterPro" id="IPR000160">
    <property type="entry name" value="GGDEF_dom"/>
</dbReference>
<evidence type="ECO:0000259" key="8">
    <source>
        <dbReference type="PROSITE" id="PS50887"/>
    </source>
</evidence>
<organism evidence="9 10">
    <name type="scientific">Janthinobacterium rivuli</name>
    <dbReference type="NCBI Taxonomy" id="2751478"/>
    <lineage>
        <taxon>Bacteria</taxon>
        <taxon>Pseudomonadati</taxon>
        <taxon>Pseudomonadota</taxon>
        <taxon>Betaproteobacteria</taxon>
        <taxon>Burkholderiales</taxon>
        <taxon>Oxalobacteraceae</taxon>
        <taxon>Janthinobacterium</taxon>
    </lineage>
</organism>
<dbReference type="Proteomes" id="UP001219584">
    <property type="component" value="Chromosome"/>
</dbReference>
<dbReference type="InterPro" id="IPR029151">
    <property type="entry name" value="Sensor-like_sf"/>
</dbReference>
<keyword evidence="3" id="KW-1003">Cell membrane</keyword>
<dbReference type="EMBL" id="CP121464">
    <property type="protein sequence ID" value="WFR77959.1"/>
    <property type="molecule type" value="Genomic_DNA"/>
</dbReference>
<keyword evidence="6" id="KW-0472">Membrane</keyword>
<dbReference type="SUPFAM" id="SSF103190">
    <property type="entry name" value="Sensory domain-like"/>
    <property type="match status" value="2"/>
</dbReference>
<evidence type="ECO:0000313" key="10">
    <source>
        <dbReference type="Proteomes" id="UP001219584"/>
    </source>
</evidence>
<dbReference type="Pfam" id="PF02743">
    <property type="entry name" value="dCache_1"/>
    <property type="match status" value="1"/>
</dbReference>